<evidence type="ECO:0000313" key="2">
    <source>
        <dbReference type="EMBL" id="WWR46790.1"/>
    </source>
</evidence>
<evidence type="ECO:0000259" key="1">
    <source>
        <dbReference type="PROSITE" id="PS51186"/>
    </source>
</evidence>
<dbReference type="Gene3D" id="3.40.630.30">
    <property type="match status" value="1"/>
</dbReference>
<dbReference type="EC" id="2.3.1.-" evidence="2"/>
<feature type="domain" description="N-acetyltransferase" evidence="1">
    <location>
        <begin position="4"/>
        <end position="163"/>
    </location>
</feature>
<gene>
    <name evidence="2" type="ORF">RZ517_01005</name>
</gene>
<dbReference type="InterPro" id="IPR016181">
    <property type="entry name" value="Acyl_CoA_acyltransferase"/>
</dbReference>
<dbReference type="PROSITE" id="PS51186">
    <property type="entry name" value="GNAT"/>
    <property type="match status" value="1"/>
</dbReference>
<sequence>MRVIHVRPAGISDTRQMTDLLNDIIAKGGTTAHTKLFGSGVLKAEMRLYPGRTVWVLAENDAGNVLGFQNAMPHKNLPEDAADIATFVKLGQTGLGVGSKLFERTISEARKLGYTWLNATIRADNESGLTYYQSRGFEDYKRITNTQLADGTVVDRVCKRYDL</sequence>
<keyword evidence="2" id="KW-0808">Transferase</keyword>
<dbReference type="RefSeq" id="WP_338549633.1">
    <property type="nucleotide sequence ID" value="NZ_CP146069.1"/>
</dbReference>
<keyword evidence="3" id="KW-1185">Reference proteome</keyword>
<dbReference type="Pfam" id="PF00583">
    <property type="entry name" value="Acetyltransf_1"/>
    <property type="match status" value="1"/>
</dbReference>
<protein>
    <submittedName>
        <fullName evidence="2">GNAT family N-acetyltransferase</fullName>
        <ecNumber evidence="2">2.3.1.-</ecNumber>
    </submittedName>
</protein>
<proteinExistence type="predicted"/>
<evidence type="ECO:0000313" key="3">
    <source>
        <dbReference type="Proteomes" id="UP001364156"/>
    </source>
</evidence>
<dbReference type="EMBL" id="CP146069">
    <property type="protein sequence ID" value="WWR46790.1"/>
    <property type="molecule type" value="Genomic_DNA"/>
</dbReference>
<organism evidence="2 3">
    <name type="scientific">Roseovarius phycicola</name>
    <dbReference type="NCBI Taxonomy" id="3080976"/>
    <lineage>
        <taxon>Bacteria</taxon>
        <taxon>Pseudomonadati</taxon>
        <taxon>Pseudomonadota</taxon>
        <taxon>Alphaproteobacteria</taxon>
        <taxon>Rhodobacterales</taxon>
        <taxon>Roseobacteraceae</taxon>
        <taxon>Roseovarius</taxon>
    </lineage>
</organism>
<dbReference type="InterPro" id="IPR000182">
    <property type="entry name" value="GNAT_dom"/>
</dbReference>
<reference evidence="2 3" key="1">
    <citation type="submission" date="2023-10" db="EMBL/GenBank/DDBJ databases">
        <title>Roseovarius strain S88 nov., isolated from a marine algae.</title>
        <authorList>
            <person name="Lee M.W."/>
            <person name="Lee J.K."/>
            <person name="Kim J.M."/>
            <person name="Choi D.G."/>
            <person name="Baek J.H."/>
            <person name="Bayburt H."/>
            <person name="Jung J.J."/>
            <person name="Han D.M."/>
            <person name="Jeon C.O."/>
        </authorList>
    </citation>
    <scope>NUCLEOTIDE SEQUENCE [LARGE SCALE GENOMIC DNA]</scope>
    <source>
        <strain evidence="2 3">S88</strain>
    </source>
</reference>
<accession>A0ABZ2HFI6</accession>
<keyword evidence="2" id="KW-0012">Acyltransferase</keyword>
<dbReference type="Proteomes" id="UP001364156">
    <property type="component" value="Chromosome"/>
</dbReference>
<dbReference type="GO" id="GO:0016746">
    <property type="term" value="F:acyltransferase activity"/>
    <property type="evidence" value="ECO:0007669"/>
    <property type="project" value="UniProtKB-KW"/>
</dbReference>
<dbReference type="SUPFAM" id="SSF55729">
    <property type="entry name" value="Acyl-CoA N-acyltransferases (Nat)"/>
    <property type="match status" value="1"/>
</dbReference>
<name>A0ABZ2HFI6_9RHOB</name>